<dbReference type="EMBL" id="LAZR01015527">
    <property type="protein sequence ID" value="KKM09452.1"/>
    <property type="molecule type" value="Genomic_DNA"/>
</dbReference>
<protein>
    <submittedName>
        <fullName evidence="1">Uncharacterized protein</fullName>
    </submittedName>
</protein>
<feature type="non-terminal residue" evidence="1">
    <location>
        <position position="1"/>
    </location>
</feature>
<evidence type="ECO:0000313" key="1">
    <source>
        <dbReference type="EMBL" id="KKM09452.1"/>
    </source>
</evidence>
<organism evidence="1">
    <name type="scientific">marine sediment metagenome</name>
    <dbReference type="NCBI Taxonomy" id="412755"/>
    <lineage>
        <taxon>unclassified sequences</taxon>
        <taxon>metagenomes</taxon>
        <taxon>ecological metagenomes</taxon>
    </lineage>
</organism>
<name>A0A0F9HZL6_9ZZZZ</name>
<accession>A0A0F9HZL6</accession>
<gene>
    <name evidence="1" type="ORF">LCGC14_1722890</name>
</gene>
<reference evidence="1" key="1">
    <citation type="journal article" date="2015" name="Nature">
        <title>Complex archaea that bridge the gap between prokaryotes and eukaryotes.</title>
        <authorList>
            <person name="Spang A."/>
            <person name="Saw J.H."/>
            <person name="Jorgensen S.L."/>
            <person name="Zaremba-Niedzwiedzka K."/>
            <person name="Martijn J."/>
            <person name="Lind A.E."/>
            <person name="van Eijk R."/>
            <person name="Schleper C."/>
            <person name="Guy L."/>
            <person name="Ettema T.J."/>
        </authorList>
    </citation>
    <scope>NUCLEOTIDE SEQUENCE</scope>
</reference>
<sequence>YTVLNDKRIKQLIKDDEPKKAQKRAMLMLEEWK</sequence>
<comment type="caution">
    <text evidence="1">The sequence shown here is derived from an EMBL/GenBank/DDBJ whole genome shotgun (WGS) entry which is preliminary data.</text>
</comment>
<dbReference type="AlphaFoldDB" id="A0A0F9HZL6"/>
<proteinExistence type="predicted"/>